<feature type="compositionally biased region" description="Polar residues" evidence="1">
    <location>
        <begin position="126"/>
        <end position="142"/>
    </location>
</feature>
<dbReference type="AlphaFoldDB" id="A0A409W696"/>
<comment type="caution">
    <text evidence="2">The sequence shown here is derived from an EMBL/GenBank/DDBJ whole genome shotgun (WGS) entry which is preliminary data.</text>
</comment>
<protein>
    <submittedName>
        <fullName evidence="2">Uncharacterized protein</fullName>
    </submittedName>
</protein>
<name>A0A409W696_PSICY</name>
<keyword evidence="3" id="KW-1185">Reference proteome</keyword>
<dbReference type="OrthoDB" id="3269297at2759"/>
<evidence type="ECO:0000256" key="1">
    <source>
        <dbReference type="SAM" id="MobiDB-lite"/>
    </source>
</evidence>
<accession>A0A409W696</accession>
<dbReference type="Proteomes" id="UP000283269">
    <property type="component" value="Unassembled WGS sequence"/>
</dbReference>
<gene>
    <name evidence="2" type="ORF">CVT25_006176</name>
</gene>
<feature type="region of interest" description="Disordered" evidence="1">
    <location>
        <begin position="98"/>
        <end position="147"/>
    </location>
</feature>
<evidence type="ECO:0000313" key="2">
    <source>
        <dbReference type="EMBL" id="PPQ74012.1"/>
    </source>
</evidence>
<organism evidence="2 3">
    <name type="scientific">Psilocybe cyanescens</name>
    <dbReference type="NCBI Taxonomy" id="93625"/>
    <lineage>
        <taxon>Eukaryota</taxon>
        <taxon>Fungi</taxon>
        <taxon>Dikarya</taxon>
        <taxon>Basidiomycota</taxon>
        <taxon>Agaricomycotina</taxon>
        <taxon>Agaricomycetes</taxon>
        <taxon>Agaricomycetidae</taxon>
        <taxon>Agaricales</taxon>
        <taxon>Agaricineae</taxon>
        <taxon>Strophariaceae</taxon>
        <taxon>Psilocybe</taxon>
    </lineage>
</organism>
<reference evidence="2 3" key="1">
    <citation type="journal article" date="2018" name="Evol. Lett.">
        <title>Horizontal gene cluster transfer increased hallucinogenic mushroom diversity.</title>
        <authorList>
            <person name="Reynolds H.T."/>
            <person name="Vijayakumar V."/>
            <person name="Gluck-Thaler E."/>
            <person name="Korotkin H.B."/>
            <person name="Matheny P.B."/>
            <person name="Slot J.C."/>
        </authorList>
    </citation>
    <scope>NUCLEOTIDE SEQUENCE [LARGE SCALE GENOMIC DNA]</scope>
    <source>
        <strain evidence="2 3">2631</strain>
    </source>
</reference>
<dbReference type="STRING" id="93625.A0A409W696"/>
<dbReference type="EMBL" id="NHYD01003726">
    <property type="protein sequence ID" value="PPQ74012.1"/>
    <property type="molecule type" value="Genomic_DNA"/>
</dbReference>
<evidence type="ECO:0000313" key="3">
    <source>
        <dbReference type="Proteomes" id="UP000283269"/>
    </source>
</evidence>
<sequence length="233" mass="26090">MKESWKEEINAFEAIHKHGINKEDFCEVWGRAFKKAFTKENIKAAFAATGIWLFNPNVIKPAQMKPPEATSTRSTFPLPQSSPTRAVMAAFQDYHFTEQGLHPDSPPQAGPSQFPGSSHEMEHNSPVRTPTCTQNYSSTPNENARKQHLDPASRADLVTPSKRMRLLGIGLANTESGLFLVANAQATHLDMNKLIQKPVLEQVPDNIPTPDWSLLHFTQPLSSYTRRELGKRC</sequence>
<proteinExistence type="predicted"/>
<dbReference type="InParanoid" id="A0A409W696"/>